<feature type="signal peptide" evidence="3">
    <location>
        <begin position="1"/>
        <end position="27"/>
    </location>
</feature>
<sequence>MASLKFAPLAFVLLAAFLMFQVKKVESGYCSPVTCYTDRSGDCQFGCVCYPSFFGYVGSCQPYVSVEKMVDDHPNLCQSHDDCTKKGTGSFCARYPDSNMEYGRCFSSKFQAEVFFVKMISNSQFKKDLLKMSVSASY</sequence>
<feature type="domain" description="Albumin I chain a" evidence="4">
    <location>
        <begin position="72"/>
        <end position="119"/>
    </location>
</feature>
<protein>
    <recommendedName>
        <fullName evidence="4">Albumin I chain a domain-containing protein</fullName>
    </recommendedName>
</protein>
<dbReference type="AlphaFoldDB" id="A0A9D4WFU4"/>
<gene>
    <name evidence="5" type="ORF">KIW84_066003</name>
</gene>
<keyword evidence="3" id="KW-0732">Signal</keyword>
<evidence type="ECO:0000313" key="6">
    <source>
        <dbReference type="Proteomes" id="UP001058974"/>
    </source>
</evidence>
<keyword evidence="6" id="KW-1185">Reference proteome</keyword>
<dbReference type="EMBL" id="JAMSHJ010000006">
    <property type="protein sequence ID" value="KAI5401366.1"/>
    <property type="molecule type" value="Genomic_DNA"/>
</dbReference>
<evidence type="ECO:0000256" key="3">
    <source>
        <dbReference type="SAM" id="SignalP"/>
    </source>
</evidence>
<evidence type="ECO:0000313" key="5">
    <source>
        <dbReference type="EMBL" id="KAI5401366.1"/>
    </source>
</evidence>
<keyword evidence="2" id="KW-1015">Disulfide bond</keyword>
<comment type="caution">
    <text evidence="5">The sequence shown here is derived from an EMBL/GenBank/DDBJ whole genome shotgun (WGS) entry which is preliminary data.</text>
</comment>
<keyword evidence="1" id="KW-0960">Knottin</keyword>
<name>A0A9D4WFU4_PEA</name>
<organism evidence="5 6">
    <name type="scientific">Pisum sativum</name>
    <name type="common">Garden pea</name>
    <name type="synonym">Lathyrus oleraceus</name>
    <dbReference type="NCBI Taxonomy" id="3888"/>
    <lineage>
        <taxon>Eukaryota</taxon>
        <taxon>Viridiplantae</taxon>
        <taxon>Streptophyta</taxon>
        <taxon>Embryophyta</taxon>
        <taxon>Tracheophyta</taxon>
        <taxon>Spermatophyta</taxon>
        <taxon>Magnoliopsida</taxon>
        <taxon>eudicotyledons</taxon>
        <taxon>Gunneridae</taxon>
        <taxon>Pentapetalae</taxon>
        <taxon>rosids</taxon>
        <taxon>fabids</taxon>
        <taxon>Fabales</taxon>
        <taxon>Fabaceae</taxon>
        <taxon>Papilionoideae</taxon>
        <taxon>50 kb inversion clade</taxon>
        <taxon>NPAAA clade</taxon>
        <taxon>Hologalegina</taxon>
        <taxon>IRL clade</taxon>
        <taxon>Fabeae</taxon>
        <taxon>Lathyrus</taxon>
    </lineage>
</organism>
<evidence type="ECO:0000259" key="4">
    <source>
        <dbReference type="Pfam" id="PF16720"/>
    </source>
</evidence>
<proteinExistence type="predicted"/>
<accession>A0A9D4WFU4</accession>
<dbReference type="Gramene" id="Psat06G0600300-T1">
    <property type="protein sequence ID" value="KAI5401366.1"/>
    <property type="gene ID" value="KIW84_066003"/>
</dbReference>
<dbReference type="InterPro" id="IPR032000">
    <property type="entry name" value="Albumin_I_a"/>
</dbReference>
<evidence type="ECO:0000256" key="2">
    <source>
        <dbReference type="ARBA" id="ARBA00023157"/>
    </source>
</evidence>
<dbReference type="OrthoDB" id="1387766at2759"/>
<dbReference type="Proteomes" id="UP001058974">
    <property type="component" value="Chromosome 6"/>
</dbReference>
<dbReference type="Pfam" id="PF16720">
    <property type="entry name" value="Albumin_I_a"/>
    <property type="match status" value="1"/>
</dbReference>
<feature type="chain" id="PRO_5039549987" description="Albumin I chain a domain-containing protein" evidence="3">
    <location>
        <begin position="28"/>
        <end position="138"/>
    </location>
</feature>
<dbReference type="Gramene" id="Psat6g224160.1">
    <property type="protein sequence ID" value="Psat6g224160.1.cds"/>
    <property type="gene ID" value="Psat6g224160"/>
</dbReference>
<reference evidence="5 6" key="1">
    <citation type="journal article" date="2022" name="Nat. Genet.">
        <title>Improved pea reference genome and pan-genome highlight genomic features and evolutionary characteristics.</title>
        <authorList>
            <person name="Yang T."/>
            <person name="Liu R."/>
            <person name="Luo Y."/>
            <person name="Hu S."/>
            <person name="Wang D."/>
            <person name="Wang C."/>
            <person name="Pandey M.K."/>
            <person name="Ge S."/>
            <person name="Xu Q."/>
            <person name="Li N."/>
            <person name="Li G."/>
            <person name="Huang Y."/>
            <person name="Saxena R.K."/>
            <person name="Ji Y."/>
            <person name="Li M."/>
            <person name="Yan X."/>
            <person name="He Y."/>
            <person name="Liu Y."/>
            <person name="Wang X."/>
            <person name="Xiang C."/>
            <person name="Varshney R.K."/>
            <person name="Ding H."/>
            <person name="Gao S."/>
            <person name="Zong X."/>
        </authorList>
    </citation>
    <scope>NUCLEOTIDE SEQUENCE [LARGE SCALE GENOMIC DNA]</scope>
    <source>
        <strain evidence="5 6">cv. Zhongwan 6</strain>
    </source>
</reference>
<evidence type="ECO:0000256" key="1">
    <source>
        <dbReference type="ARBA" id="ARBA00022854"/>
    </source>
</evidence>